<dbReference type="PANTHER" id="PTHR30535">
    <property type="entry name" value="VITAMIN B12-BINDING PROTEIN"/>
    <property type="match status" value="1"/>
</dbReference>
<dbReference type="Proteomes" id="UP000214880">
    <property type="component" value="Unassembled WGS sequence"/>
</dbReference>
<dbReference type="Gene3D" id="3.40.50.1980">
    <property type="entry name" value="Nitrogenase molybdenum iron protein domain"/>
    <property type="match status" value="2"/>
</dbReference>
<name>A0A1G9RJL0_9FIRM</name>
<evidence type="ECO:0000259" key="3">
    <source>
        <dbReference type="PROSITE" id="PS50983"/>
    </source>
</evidence>
<evidence type="ECO:0000256" key="2">
    <source>
        <dbReference type="SAM" id="SignalP"/>
    </source>
</evidence>
<dbReference type="InterPro" id="IPR050902">
    <property type="entry name" value="ABC_Transporter_SBP"/>
</dbReference>
<gene>
    <name evidence="4" type="ORF">SAMN04488502_10314</name>
</gene>
<dbReference type="PROSITE" id="PS50983">
    <property type="entry name" value="FE_B12_PBP"/>
    <property type="match status" value="1"/>
</dbReference>
<comment type="similarity">
    <text evidence="1">Belongs to the bacterial solute-binding protein 8 family.</text>
</comment>
<sequence>MTMRLAKAITAVIFAAVLSLLTACGGSEQAAGIPAARTITDAAGRTVSVPEQINSVYSVNPVGTIFMYTLAPDKIAGRNWELAAAEKKYTLPAYQRLPVLGGYFGKDKVMNKEEVLKVGPDILLSMGEVDSAAAASADSLQQQLGIPVVVVGLELESMAETYAFMGSLLGVEERAGELAQYCREALAAVQEQILAIPADKRIRVYYAEGDQGLETDPQGSRHTEVLDLVRGINVADVALQSGYGRARVSIEQLLIWEPEVIIVCYDQSFQALNNPLRFIREDANWRQLKAVRQNKVYQIPYAPFNWFDRPPSVNRLIGVKWLANLLYPGQFHYNMAAETKKFYRLFYHLELTDQEVAEILQNAQ</sequence>
<organism evidence="4 5">
    <name type="scientific">Dendrosporobacter quercicolus</name>
    <dbReference type="NCBI Taxonomy" id="146817"/>
    <lineage>
        <taxon>Bacteria</taxon>
        <taxon>Bacillati</taxon>
        <taxon>Bacillota</taxon>
        <taxon>Negativicutes</taxon>
        <taxon>Selenomonadales</taxon>
        <taxon>Sporomusaceae</taxon>
        <taxon>Dendrosporobacter</taxon>
    </lineage>
</organism>
<keyword evidence="5" id="KW-1185">Reference proteome</keyword>
<evidence type="ECO:0000313" key="4">
    <source>
        <dbReference type="EMBL" id="SDM23403.1"/>
    </source>
</evidence>
<dbReference type="Pfam" id="PF01497">
    <property type="entry name" value="Peripla_BP_2"/>
    <property type="match status" value="1"/>
</dbReference>
<feature type="chain" id="PRO_5011438541" evidence="2">
    <location>
        <begin position="31"/>
        <end position="364"/>
    </location>
</feature>
<proteinExistence type="inferred from homology"/>
<accession>A0A1G9RJL0</accession>
<dbReference type="Gene3D" id="1.20.58.2180">
    <property type="match status" value="1"/>
</dbReference>
<evidence type="ECO:0000313" key="5">
    <source>
        <dbReference type="Proteomes" id="UP000214880"/>
    </source>
</evidence>
<dbReference type="GO" id="GO:0071281">
    <property type="term" value="P:cellular response to iron ion"/>
    <property type="evidence" value="ECO:0007669"/>
    <property type="project" value="TreeGrafter"/>
</dbReference>
<evidence type="ECO:0000256" key="1">
    <source>
        <dbReference type="ARBA" id="ARBA00008814"/>
    </source>
</evidence>
<dbReference type="STRING" id="146817.SAMN04488502_10314"/>
<reference evidence="4 5" key="1">
    <citation type="submission" date="2016-10" db="EMBL/GenBank/DDBJ databases">
        <authorList>
            <person name="de Groot N.N."/>
        </authorList>
    </citation>
    <scope>NUCLEOTIDE SEQUENCE [LARGE SCALE GENOMIC DNA]</scope>
    <source>
        <strain evidence="4 5">DSM 1736</strain>
    </source>
</reference>
<protein>
    <submittedName>
        <fullName evidence="4">Iron complex transport system substrate-binding protein</fullName>
    </submittedName>
</protein>
<feature type="domain" description="Fe/B12 periplasmic-binding" evidence="3">
    <location>
        <begin position="55"/>
        <end position="330"/>
    </location>
</feature>
<dbReference type="SUPFAM" id="SSF53807">
    <property type="entry name" value="Helical backbone' metal receptor"/>
    <property type="match status" value="1"/>
</dbReference>
<dbReference type="EMBL" id="FNHB01000003">
    <property type="protein sequence ID" value="SDM23403.1"/>
    <property type="molecule type" value="Genomic_DNA"/>
</dbReference>
<dbReference type="OrthoDB" id="9787830at2"/>
<dbReference type="InterPro" id="IPR002491">
    <property type="entry name" value="ABC_transptr_periplasmic_BD"/>
</dbReference>
<keyword evidence="2" id="KW-0732">Signal</keyword>
<dbReference type="PANTHER" id="PTHR30535:SF34">
    <property type="entry name" value="MOLYBDATE-BINDING PROTEIN MOLA"/>
    <property type="match status" value="1"/>
</dbReference>
<feature type="signal peptide" evidence="2">
    <location>
        <begin position="1"/>
        <end position="30"/>
    </location>
</feature>
<dbReference type="AlphaFoldDB" id="A0A1G9RJL0"/>
<dbReference type="PROSITE" id="PS51257">
    <property type="entry name" value="PROKAR_LIPOPROTEIN"/>
    <property type="match status" value="1"/>
</dbReference>